<evidence type="ECO:0000313" key="1">
    <source>
        <dbReference type="EMBL" id="EQC30684.1"/>
    </source>
</evidence>
<dbReference type="STRING" id="1156394.T0PYQ7"/>
<protein>
    <submittedName>
        <fullName evidence="1">Uncharacterized protein</fullName>
    </submittedName>
</protein>
<gene>
    <name evidence="1" type="ORF">SDRG_11737</name>
</gene>
<organism evidence="1 2">
    <name type="scientific">Saprolegnia diclina (strain VS20)</name>
    <dbReference type="NCBI Taxonomy" id="1156394"/>
    <lineage>
        <taxon>Eukaryota</taxon>
        <taxon>Sar</taxon>
        <taxon>Stramenopiles</taxon>
        <taxon>Oomycota</taxon>
        <taxon>Saprolegniomycetes</taxon>
        <taxon>Saprolegniales</taxon>
        <taxon>Saprolegniaceae</taxon>
        <taxon>Saprolegnia</taxon>
    </lineage>
</organism>
<dbReference type="GeneID" id="19952464"/>
<dbReference type="VEuPathDB" id="FungiDB:SDRG_11737"/>
<accession>T0PYQ7</accession>
<name>T0PYQ7_SAPDV</name>
<reference evidence="1 2" key="1">
    <citation type="submission" date="2012-04" db="EMBL/GenBank/DDBJ databases">
        <title>The Genome Sequence of Saprolegnia declina VS20.</title>
        <authorList>
            <consortium name="The Broad Institute Genome Sequencing Platform"/>
            <person name="Russ C."/>
            <person name="Nusbaum C."/>
            <person name="Tyler B."/>
            <person name="van West P."/>
            <person name="Dieguez-Uribeondo J."/>
            <person name="de Bruijn I."/>
            <person name="Tripathy S."/>
            <person name="Jiang R."/>
            <person name="Young S.K."/>
            <person name="Zeng Q."/>
            <person name="Gargeya S."/>
            <person name="Fitzgerald M."/>
            <person name="Haas B."/>
            <person name="Abouelleil A."/>
            <person name="Alvarado L."/>
            <person name="Arachchi H.M."/>
            <person name="Berlin A."/>
            <person name="Chapman S.B."/>
            <person name="Goldberg J."/>
            <person name="Griggs A."/>
            <person name="Gujja S."/>
            <person name="Hansen M."/>
            <person name="Howarth C."/>
            <person name="Imamovic A."/>
            <person name="Larimer J."/>
            <person name="McCowen C."/>
            <person name="Montmayeur A."/>
            <person name="Murphy C."/>
            <person name="Neiman D."/>
            <person name="Pearson M."/>
            <person name="Priest M."/>
            <person name="Roberts A."/>
            <person name="Saif S."/>
            <person name="Shea T."/>
            <person name="Sisk P."/>
            <person name="Sykes S."/>
            <person name="Wortman J."/>
            <person name="Nusbaum C."/>
            <person name="Birren B."/>
        </authorList>
    </citation>
    <scope>NUCLEOTIDE SEQUENCE [LARGE SCALE GENOMIC DNA]</scope>
    <source>
        <strain evidence="1 2">VS20</strain>
    </source>
</reference>
<dbReference type="InParanoid" id="T0PYQ7"/>
<dbReference type="Proteomes" id="UP000030762">
    <property type="component" value="Unassembled WGS sequence"/>
</dbReference>
<dbReference type="RefSeq" id="XP_008616010.1">
    <property type="nucleotide sequence ID" value="XM_008617788.1"/>
</dbReference>
<dbReference type="AlphaFoldDB" id="T0PYQ7"/>
<sequence>MLQRLPLPSSRLLPFSSRLFVYSSIGSIVYCTHGQFENVSNAFYAGAWSLPLTINGVDRPAGAYNTASVACIGSLLLPWLVYPLMSCLGFSILSAMSCRYLYDRQWTLDIAWTQRNALLSATRLPRLLTSLPLGEESAISIGNKVFCKPSAQAVLGFATIVERTTSRVEVALNVCPTPSGKEGDKCFAKLKLLKTAPLTLVVSTYALVPILLGCRRPASPKGTITGNEFTAVTTPASTTSLRKLIGSKHFVYNRGVCLA</sequence>
<proteinExistence type="predicted"/>
<keyword evidence="2" id="KW-1185">Reference proteome</keyword>
<evidence type="ECO:0000313" key="2">
    <source>
        <dbReference type="Proteomes" id="UP000030762"/>
    </source>
</evidence>
<dbReference type="EMBL" id="JH767174">
    <property type="protein sequence ID" value="EQC30684.1"/>
    <property type="molecule type" value="Genomic_DNA"/>
</dbReference>